<evidence type="ECO:0000313" key="1">
    <source>
        <dbReference type="EMBL" id="MEL1247379.1"/>
    </source>
</evidence>
<sequence length="131" mass="15210">MDSINENEEIEYSLTLEINDYKVPNDLKDEVLFLTVKQDLLDLLTDSNTNITYFGYAPDNTADNQDDLLLDGFFFRIIAYNKDLCLTLDSTKEDILLAYSNLITNKSPYWTTIITEKGFIKEEITIELLYQ</sequence>
<comment type="caution">
    <text evidence="1">The sequence shown here is derived from an EMBL/GenBank/DDBJ whole genome shotgun (WGS) entry which is preliminary data.</text>
</comment>
<gene>
    <name evidence="1" type="ORF">AAEO58_04920</name>
</gene>
<protein>
    <recommendedName>
        <fullName evidence="3">DUF695 domain-containing protein</fullName>
    </recommendedName>
</protein>
<evidence type="ECO:0008006" key="3">
    <source>
        <dbReference type="Google" id="ProtNLM"/>
    </source>
</evidence>
<dbReference type="RefSeq" id="WP_341682405.1">
    <property type="nucleotide sequence ID" value="NZ_JBBYHT010000002.1"/>
</dbReference>
<proteinExistence type="predicted"/>
<keyword evidence="2" id="KW-1185">Reference proteome</keyword>
<dbReference type="EMBL" id="JBBYHT010000002">
    <property type="protein sequence ID" value="MEL1247379.1"/>
    <property type="molecule type" value="Genomic_DNA"/>
</dbReference>
<evidence type="ECO:0000313" key="2">
    <source>
        <dbReference type="Proteomes" id="UP001393056"/>
    </source>
</evidence>
<dbReference type="Proteomes" id="UP001393056">
    <property type="component" value="Unassembled WGS sequence"/>
</dbReference>
<organism evidence="1 2">
    <name type="scientific">Flavobacterium helocola</name>
    <dbReference type="NCBI Taxonomy" id="3139139"/>
    <lineage>
        <taxon>Bacteria</taxon>
        <taxon>Pseudomonadati</taxon>
        <taxon>Bacteroidota</taxon>
        <taxon>Flavobacteriia</taxon>
        <taxon>Flavobacteriales</taxon>
        <taxon>Flavobacteriaceae</taxon>
        <taxon>Flavobacterium</taxon>
    </lineage>
</organism>
<name>A0ABU9I4Q5_9FLAO</name>
<accession>A0ABU9I4Q5</accession>
<reference evidence="1 2" key="1">
    <citation type="submission" date="2024-04" db="EMBL/GenBank/DDBJ databases">
        <title>Flavobacterium sp. DGU41 16S ribosomal RNA gene Genome sequencing and assembly.</title>
        <authorList>
            <person name="Park S."/>
        </authorList>
    </citation>
    <scope>NUCLEOTIDE SEQUENCE [LARGE SCALE GENOMIC DNA]</scope>
    <source>
        <strain evidence="1 2">DGU41</strain>
    </source>
</reference>